<dbReference type="VEuPathDB" id="FungiDB:PV10_06016"/>
<dbReference type="AlphaFoldDB" id="A0A438NH20"/>
<evidence type="ECO:0000256" key="4">
    <source>
        <dbReference type="ARBA" id="ARBA00022827"/>
    </source>
</evidence>
<dbReference type="OrthoDB" id="74360at2759"/>
<evidence type="ECO:0008006" key="8">
    <source>
        <dbReference type="Google" id="ProtNLM"/>
    </source>
</evidence>
<dbReference type="GO" id="GO:0004499">
    <property type="term" value="F:N,N-dimethylaniline monooxygenase activity"/>
    <property type="evidence" value="ECO:0007669"/>
    <property type="project" value="InterPro"/>
</dbReference>
<evidence type="ECO:0000256" key="5">
    <source>
        <dbReference type="ARBA" id="ARBA00023002"/>
    </source>
</evidence>
<dbReference type="SUPFAM" id="SSF51905">
    <property type="entry name" value="FAD/NAD(P)-binding domain"/>
    <property type="match status" value="2"/>
</dbReference>
<evidence type="ECO:0000313" key="7">
    <source>
        <dbReference type="Proteomes" id="UP000288859"/>
    </source>
</evidence>
<evidence type="ECO:0000256" key="3">
    <source>
        <dbReference type="ARBA" id="ARBA00022630"/>
    </source>
</evidence>
<dbReference type="GO" id="GO:0050660">
    <property type="term" value="F:flavin adenine dinucleotide binding"/>
    <property type="evidence" value="ECO:0007669"/>
    <property type="project" value="InterPro"/>
</dbReference>
<evidence type="ECO:0000313" key="6">
    <source>
        <dbReference type="EMBL" id="RVX75017.1"/>
    </source>
</evidence>
<dbReference type="EMBL" id="NAJM01000003">
    <property type="protein sequence ID" value="RVX75017.1"/>
    <property type="molecule type" value="Genomic_DNA"/>
</dbReference>
<dbReference type="Pfam" id="PF00743">
    <property type="entry name" value="FMO-like"/>
    <property type="match status" value="1"/>
</dbReference>
<keyword evidence="5" id="KW-0560">Oxidoreductase</keyword>
<dbReference type="InterPro" id="IPR020946">
    <property type="entry name" value="Flavin_mOase-like"/>
</dbReference>
<comment type="cofactor">
    <cofactor evidence="1">
        <name>FAD</name>
        <dbReference type="ChEBI" id="CHEBI:57692"/>
    </cofactor>
</comment>
<sequence length="578" mass="65983">MTKTNGHLNGINGAVDISGSEYQVLEQWQGQAHHVKIIHVGMGASGMLAAYKAKKMLTNYELICYEKNKQVGGTWYENRYPGCACDIAAHTYTFSFDPNPEWSSFYAGSDEIQKYFMKFYEKHELQPFVKLETEVIGARWSEDEGKWYVELKRHGETFTDWCHVLINGSGVVNKWKWPEIRGLHDFKGTLAHSAKWDPTINYEGKDVAVIGTGSSSIQMVAAIAQKAKHLTVFMRNPTWIAPQIDEDVQKAAEDGEVPGPAGKHHYTRREIQHFQDDPVFHLEYRKNLETRMAKMFDLFLRGTETNNKAKLAMKESMLKRIGPGNEELKKRLIPSWSPGCRRLTPGEGYLEALVQDNVECVFDEIEEITDKGLVTATGQHVNVDLIACGPGFYVSYNPHFTITGIDGRIMQEEWAQEPNLYCSITAPGYPNYFVINGPRGNWGQGCALPSHEVQIEYALQCVQKIQQDGIKAIEVKQKPTTDINLHQDAWHKKYSVWSEDCKSWYKKNTKDGRVYIWSGSLLSHLQALRSPRYEHYDIRYKNGNSFAWLGNGRTEAEMFPIGKDLAPFIRDKDEPWTC</sequence>
<comment type="similarity">
    <text evidence="2">Belongs to the FAD-binding monooxygenase family.</text>
</comment>
<keyword evidence="3" id="KW-0285">Flavoprotein</keyword>
<organism evidence="6 7">
    <name type="scientific">Exophiala mesophila</name>
    <name type="common">Black yeast-like fungus</name>
    <dbReference type="NCBI Taxonomy" id="212818"/>
    <lineage>
        <taxon>Eukaryota</taxon>
        <taxon>Fungi</taxon>
        <taxon>Dikarya</taxon>
        <taxon>Ascomycota</taxon>
        <taxon>Pezizomycotina</taxon>
        <taxon>Eurotiomycetes</taxon>
        <taxon>Chaetothyriomycetidae</taxon>
        <taxon>Chaetothyriales</taxon>
        <taxon>Herpotrichiellaceae</taxon>
        <taxon>Exophiala</taxon>
    </lineage>
</organism>
<evidence type="ECO:0000256" key="2">
    <source>
        <dbReference type="ARBA" id="ARBA00010139"/>
    </source>
</evidence>
<gene>
    <name evidence="6" type="ORF">B0A52_01294</name>
</gene>
<dbReference type="PANTHER" id="PTHR42877">
    <property type="entry name" value="L-ORNITHINE N(5)-MONOOXYGENASE-RELATED"/>
    <property type="match status" value="1"/>
</dbReference>
<dbReference type="Proteomes" id="UP000288859">
    <property type="component" value="Unassembled WGS sequence"/>
</dbReference>
<proteinExistence type="inferred from homology"/>
<name>A0A438NH20_EXOME</name>
<dbReference type="InterPro" id="IPR036188">
    <property type="entry name" value="FAD/NAD-bd_sf"/>
</dbReference>
<protein>
    <recommendedName>
        <fullName evidence="8">Sterigmatocystin biosynthesis monooxygenase stcW</fullName>
    </recommendedName>
</protein>
<accession>A0A438NH20</accession>
<dbReference type="PRINTS" id="PR00469">
    <property type="entry name" value="PNDRDTASEII"/>
</dbReference>
<evidence type="ECO:0000256" key="1">
    <source>
        <dbReference type="ARBA" id="ARBA00001974"/>
    </source>
</evidence>
<dbReference type="PANTHER" id="PTHR42877:SF8">
    <property type="entry name" value="MONOOXYGENASE"/>
    <property type="match status" value="1"/>
</dbReference>
<dbReference type="Gene3D" id="3.50.50.60">
    <property type="entry name" value="FAD/NAD(P)-binding domain"/>
    <property type="match status" value="2"/>
</dbReference>
<dbReference type="GO" id="GO:0050661">
    <property type="term" value="F:NADP binding"/>
    <property type="evidence" value="ECO:0007669"/>
    <property type="project" value="InterPro"/>
</dbReference>
<keyword evidence="4" id="KW-0274">FAD</keyword>
<reference evidence="6 7" key="1">
    <citation type="submission" date="2017-03" db="EMBL/GenBank/DDBJ databases">
        <title>Genomes of endolithic fungi from Antarctica.</title>
        <authorList>
            <person name="Coleine C."/>
            <person name="Masonjones S."/>
            <person name="Stajich J.E."/>
        </authorList>
    </citation>
    <scope>NUCLEOTIDE SEQUENCE [LARGE SCALE GENOMIC DNA]</scope>
    <source>
        <strain evidence="6 7">CCFEE 6314</strain>
    </source>
</reference>
<comment type="caution">
    <text evidence="6">The sequence shown here is derived from an EMBL/GenBank/DDBJ whole genome shotgun (WGS) entry which is preliminary data.</text>
</comment>
<dbReference type="InterPro" id="IPR051209">
    <property type="entry name" value="FAD-bind_Monooxygenase_sf"/>
</dbReference>